<dbReference type="Proteomes" id="UP000014127">
    <property type="component" value="Unassembled WGS sequence"/>
</dbReference>
<dbReference type="HOGENOM" id="CLU_3152389_0_0_9"/>
<protein>
    <submittedName>
        <fullName evidence="2">Uncharacterized protein</fullName>
    </submittedName>
</protein>
<dbReference type="RefSeq" id="WP_016171575.1">
    <property type="nucleotide sequence ID" value="NZ_ASWK01000001.1"/>
</dbReference>
<evidence type="ECO:0000313" key="1">
    <source>
        <dbReference type="EMBL" id="EOT38246.1"/>
    </source>
</evidence>
<accession>S0KUJ0</accession>
<sequence>MTVQELINELMKIEDKSMIVEVTQMMVGEYFTHESERVEIEGNTVYIW</sequence>
<proteinExistence type="predicted"/>
<dbReference type="EMBL" id="AHYR01000013">
    <property type="protein sequence ID" value="EOT38246.1"/>
    <property type="molecule type" value="Genomic_DNA"/>
</dbReference>
<reference evidence="2 3" key="1">
    <citation type="submission" date="2013-03" db="EMBL/GenBank/DDBJ databases">
        <title>The Genome Sequence of Enterococcus dispar ATCC_51266 (Illumina only assembly).</title>
        <authorList>
            <consortium name="The Broad Institute Genomics Platform"/>
            <consortium name="The Broad Institute Genome Sequencing Center for Infectious Disease"/>
            <person name="Earl A."/>
            <person name="Russ C."/>
            <person name="Gilmore M."/>
            <person name="Surin D."/>
            <person name="Walker B."/>
            <person name="Young S."/>
            <person name="Zeng Q."/>
            <person name="Gargeya S."/>
            <person name="Fitzgerald M."/>
            <person name="Haas B."/>
            <person name="Abouelleil A."/>
            <person name="Allen A.W."/>
            <person name="Alvarado L."/>
            <person name="Arachchi H.M."/>
            <person name="Berlin A.M."/>
            <person name="Chapman S.B."/>
            <person name="Gainer-Dewar J."/>
            <person name="Goldberg J."/>
            <person name="Griggs A."/>
            <person name="Gujja S."/>
            <person name="Hansen M."/>
            <person name="Howarth C."/>
            <person name="Imamovic A."/>
            <person name="Ireland A."/>
            <person name="Larimer J."/>
            <person name="McCowan C."/>
            <person name="Murphy C."/>
            <person name="Pearson M."/>
            <person name="Poon T.W."/>
            <person name="Priest M."/>
            <person name="Roberts A."/>
            <person name="Saif S."/>
            <person name="Shea T."/>
            <person name="Sisk P."/>
            <person name="Sykes S."/>
            <person name="Wortman J."/>
            <person name="Nusbaum C."/>
            <person name="Birren B."/>
        </authorList>
    </citation>
    <scope>NUCLEOTIDE SEQUENCE [LARGE SCALE GENOMIC DNA]</scope>
    <source>
        <strain evidence="2 3">ATCC 51266</strain>
    </source>
</reference>
<gene>
    <name evidence="2" type="ORF">OMK_00351</name>
    <name evidence="1" type="ORF">OMK_02514</name>
</gene>
<dbReference type="PATRIC" id="fig|1139219.3.peg.2458"/>
<organism evidence="2 3">
    <name type="scientific">Enterococcus dispar ATCC 51266</name>
    <dbReference type="NCBI Taxonomy" id="1139219"/>
    <lineage>
        <taxon>Bacteria</taxon>
        <taxon>Bacillati</taxon>
        <taxon>Bacillota</taxon>
        <taxon>Bacilli</taxon>
        <taxon>Lactobacillales</taxon>
        <taxon>Enterococcaceae</taxon>
        <taxon>Enterococcus</taxon>
    </lineage>
</organism>
<dbReference type="AlphaFoldDB" id="S0KUJ0"/>
<dbReference type="EMBL" id="AHYR01000002">
    <property type="protein sequence ID" value="EOT43793.1"/>
    <property type="molecule type" value="Genomic_DNA"/>
</dbReference>
<evidence type="ECO:0000313" key="2">
    <source>
        <dbReference type="EMBL" id="EOT43793.1"/>
    </source>
</evidence>
<keyword evidence="3" id="KW-1185">Reference proteome</keyword>
<name>S0KUJ0_9ENTE</name>
<evidence type="ECO:0000313" key="3">
    <source>
        <dbReference type="Proteomes" id="UP000014127"/>
    </source>
</evidence>
<comment type="caution">
    <text evidence="2">The sequence shown here is derived from an EMBL/GenBank/DDBJ whole genome shotgun (WGS) entry which is preliminary data.</text>
</comment>